<gene>
    <name evidence="1" type="ORF">RJT34_24520</name>
</gene>
<name>A0AAN9FN17_CLITE</name>
<comment type="caution">
    <text evidence="1">The sequence shown here is derived from an EMBL/GenBank/DDBJ whole genome shotgun (WGS) entry which is preliminary data.</text>
</comment>
<accession>A0AAN9FN17</accession>
<dbReference type="EMBL" id="JAYKXN010000006">
    <property type="protein sequence ID" value="KAK7279467.1"/>
    <property type="molecule type" value="Genomic_DNA"/>
</dbReference>
<keyword evidence="2" id="KW-1185">Reference proteome</keyword>
<dbReference type="Proteomes" id="UP001359559">
    <property type="component" value="Unassembled WGS sequence"/>
</dbReference>
<reference evidence="1 2" key="1">
    <citation type="submission" date="2024-01" db="EMBL/GenBank/DDBJ databases">
        <title>The genomes of 5 underutilized Papilionoideae crops provide insights into root nodulation and disease resistance.</title>
        <authorList>
            <person name="Yuan L."/>
        </authorList>
    </citation>
    <scope>NUCLEOTIDE SEQUENCE [LARGE SCALE GENOMIC DNA]</scope>
    <source>
        <strain evidence="1">LY-2023</strain>
        <tissue evidence="1">Leaf</tissue>
    </source>
</reference>
<evidence type="ECO:0000313" key="2">
    <source>
        <dbReference type="Proteomes" id="UP001359559"/>
    </source>
</evidence>
<dbReference type="AlphaFoldDB" id="A0AAN9FN17"/>
<proteinExistence type="predicted"/>
<sequence>MVLSWHCGSAVWGTIVFCDGKWCLECYDKWGKFSKNFKFSNMVSELSFEERDDPEFEDYAEFYPEGKDLPEEDDP</sequence>
<protein>
    <submittedName>
        <fullName evidence="1">Uncharacterized protein</fullName>
    </submittedName>
</protein>
<evidence type="ECO:0000313" key="1">
    <source>
        <dbReference type="EMBL" id="KAK7279467.1"/>
    </source>
</evidence>
<organism evidence="1 2">
    <name type="scientific">Clitoria ternatea</name>
    <name type="common">Butterfly pea</name>
    <dbReference type="NCBI Taxonomy" id="43366"/>
    <lineage>
        <taxon>Eukaryota</taxon>
        <taxon>Viridiplantae</taxon>
        <taxon>Streptophyta</taxon>
        <taxon>Embryophyta</taxon>
        <taxon>Tracheophyta</taxon>
        <taxon>Spermatophyta</taxon>
        <taxon>Magnoliopsida</taxon>
        <taxon>eudicotyledons</taxon>
        <taxon>Gunneridae</taxon>
        <taxon>Pentapetalae</taxon>
        <taxon>rosids</taxon>
        <taxon>fabids</taxon>
        <taxon>Fabales</taxon>
        <taxon>Fabaceae</taxon>
        <taxon>Papilionoideae</taxon>
        <taxon>50 kb inversion clade</taxon>
        <taxon>NPAAA clade</taxon>
        <taxon>indigoferoid/millettioid clade</taxon>
        <taxon>Phaseoleae</taxon>
        <taxon>Clitoria</taxon>
    </lineage>
</organism>